<proteinExistence type="predicted"/>
<name>A0AA86NL12_9EUKA</name>
<protein>
    <submittedName>
        <fullName evidence="4">Bromodomain-containing protein</fullName>
    </submittedName>
    <submittedName>
        <fullName evidence="5">Bromodomain-containing_protein</fullName>
    </submittedName>
</protein>
<dbReference type="Pfam" id="PF00439">
    <property type="entry name" value="Bromodomain"/>
    <property type="match status" value="1"/>
</dbReference>
<reference evidence="5 6" key="2">
    <citation type="submission" date="2024-07" db="EMBL/GenBank/DDBJ databases">
        <authorList>
            <person name="Akdeniz Z."/>
        </authorList>
    </citation>
    <scope>NUCLEOTIDE SEQUENCE [LARGE SCALE GENOMIC DNA]</scope>
</reference>
<evidence type="ECO:0000313" key="6">
    <source>
        <dbReference type="Proteomes" id="UP001642409"/>
    </source>
</evidence>
<evidence type="ECO:0000259" key="3">
    <source>
        <dbReference type="PROSITE" id="PS50014"/>
    </source>
</evidence>
<dbReference type="InterPro" id="IPR001487">
    <property type="entry name" value="Bromodomain"/>
</dbReference>
<keyword evidence="6" id="KW-1185">Reference proteome</keyword>
<reference evidence="4" key="1">
    <citation type="submission" date="2023-06" db="EMBL/GenBank/DDBJ databases">
        <authorList>
            <person name="Kurt Z."/>
        </authorList>
    </citation>
    <scope>NUCLEOTIDE SEQUENCE</scope>
</reference>
<dbReference type="AlphaFoldDB" id="A0AA86NL12"/>
<dbReference type="Proteomes" id="UP001642409">
    <property type="component" value="Unassembled WGS sequence"/>
</dbReference>
<dbReference type="PROSITE" id="PS50014">
    <property type="entry name" value="BROMODOMAIN_2"/>
    <property type="match status" value="1"/>
</dbReference>
<evidence type="ECO:0000256" key="2">
    <source>
        <dbReference type="PROSITE-ProRule" id="PRU00035"/>
    </source>
</evidence>
<keyword evidence="1 2" id="KW-0103">Bromodomain</keyword>
<dbReference type="InterPro" id="IPR036427">
    <property type="entry name" value="Bromodomain-like_sf"/>
</dbReference>
<accession>A0AA86NL12</accession>
<dbReference type="Gene3D" id="1.20.920.10">
    <property type="entry name" value="Bromodomain-like"/>
    <property type="match status" value="1"/>
</dbReference>
<sequence length="324" mass="37977">MIPSQVNPVPITQDTLLKQLLSTEIYTQIKQKTKKNAVSYRQCAQQQIIQPLLNDPRFRVFHLYPSDEYPDIAQVYLKAITFPVCLQTIQEQLLTSSYSQYQYVGDLFRDLCLISSNCRKFNQQGDILIITAEFENQLLILINQFLKNTDQILNYVSYLQFQTQVFKAWPPGKIPSHSIQQRKKNRSPYREEADQLVYRMNRLNDTNKGYIIACLCKELQLKSDNQGQIIASQIDIDLQKMKPCQFWWLYDLVKNVLIHQVGQEEEQKIGEELRYSQRYEHYVDANQKLSEQALLELNSGQMVVMEVMETENEKGEEQQISDAD</sequence>
<comment type="caution">
    <text evidence="4">The sequence shown here is derived from an EMBL/GenBank/DDBJ whole genome shotgun (WGS) entry which is preliminary data.</text>
</comment>
<organism evidence="4">
    <name type="scientific">Hexamita inflata</name>
    <dbReference type="NCBI Taxonomy" id="28002"/>
    <lineage>
        <taxon>Eukaryota</taxon>
        <taxon>Metamonada</taxon>
        <taxon>Diplomonadida</taxon>
        <taxon>Hexamitidae</taxon>
        <taxon>Hexamitinae</taxon>
        <taxon>Hexamita</taxon>
    </lineage>
</organism>
<dbReference type="EMBL" id="CATOUU010000217">
    <property type="protein sequence ID" value="CAI9921152.1"/>
    <property type="molecule type" value="Genomic_DNA"/>
</dbReference>
<dbReference type="SUPFAM" id="SSF47370">
    <property type="entry name" value="Bromodomain"/>
    <property type="match status" value="1"/>
</dbReference>
<evidence type="ECO:0000313" key="5">
    <source>
        <dbReference type="EMBL" id="CAL6066168.1"/>
    </source>
</evidence>
<gene>
    <name evidence="5" type="ORF">HINF_LOCUS52190</name>
    <name evidence="4" type="ORF">HINF_LOCUS8797</name>
</gene>
<dbReference type="EMBL" id="CAXDID020000259">
    <property type="protein sequence ID" value="CAL6066168.1"/>
    <property type="molecule type" value="Genomic_DNA"/>
</dbReference>
<feature type="domain" description="Bromo" evidence="3">
    <location>
        <begin position="76"/>
        <end position="129"/>
    </location>
</feature>
<evidence type="ECO:0000313" key="4">
    <source>
        <dbReference type="EMBL" id="CAI9921152.1"/>
    </source>
</evidence>
<evidence type="ECO:0000256" key="1">
    <source>
        <dbReference type="ARBA" id="ARBA00023117"/>
    </source>
</evidence>